<dbReference type="InterPro" id="IPR027806">
    <property type="entry name" value="HARBI1_dom"/>
</dbReference>
<keyword evidence="2" id="KW-0479">Metal-binding</keyword>
<organism evidence="4 5">
    <name type="scientific">Aphanomyces astaci</name>
    <name type="common">Crayfish plague agent</name>
    <dbReference type="NCBI Taxonomy" id="112090"/>
    <lineage>
        <taxon>Eukaryota</taxon>
        <taxon>Sar</taxon>
        <taxon>Stramenopiles</taxon>
        <taxon>Oomycota</taxon>
        <taxon>Saprolegniomycetes</taxon>
        <taxon>Saprolegniales</taxon>
        <taxon>Verrucalvaceae</taxon>
        <taxon>Aphanomyces</taxon>
    </lineage>
</organism>
<evidence type="ECO:0000256" key="2">
    <source>
        <dbReference type="ARBA" id="ARBA00022723"/>
    </source>
</evidence>
<dbReference type="PANTHER" id="PTHR34615:SF1">
    <property type="entry name" value="PX DOMAIN-CONTAINING PROTEIN"/>
    <property type="match status" value="1"/>
</dbReference>
<comment type="cofactor">
    <cofactor evidence="1">
        <name>a divalent metal cation</name>
        <dbReference type="ChEBI" id="CHEBI:60240"/>
    </cofactor>
</comment>
<evidence type="ECO:0000259" key="3">
    <source>
        <dbReference type="Pfam" id="PF13359"/>
    </source>
</evidence>
<reference evidence="4 5" key="1">
    <citation type="submission" date="2019-06" db="EMBL/GenBank/DDBJ databases">
        <title>Genomics analysis of Aphanomyces spp. identifies a new class of oomycete effector associated with host adaptation.</title>
        <authorList>
            <person name="Gaulin E."/>
        </authorList>
    </citation>
    <scope>NUCLEOTIDE SEQUENCE [LARGE SCALE GENOMIC DNA]</scope>
    <source>
        <strain evidence="4 5">E</strain>
    </source>
</reference>
<accession>A0A6A4YZQ3</accession>
<name>A0A6A4YZQ3_APHAT</name>
<protein>
    <recommendedName>
        <fullName evidence="3">DDE Tnp4 domain-containing protein</fullName>
    </recommendedName>
</protein>
<dbReference type="Pfam" id="PF13359">
    <property type="entry name" value="DDE_Tnp_4"/>
    <property type="match status" value="1"/>
</dbReference>
<dbReference type="VEuPathDB" id="FungiDB:H257_04779"/>
<proteinExistence type="predicted"/>
<dbReference type="AlphaFoldDB" id="A0A6A4YZQ3"/>
<evidence type="ECO:0000256" key="1">
    <source>
        <dbReference type="ARBA" id="ARBA00001968"/>
    </source>
</evidence>
<sequence>MCLTPTMAVLLASRRSVATKLRFLLRQRTLRDRIPIPHFTFNVGAYNDAECLSKFRFVRADINLLVRCFQLPRVIVTHERTRCSAVEAVCILLCRFAVSDRLIVIIDVFGRSPSAQSNIMLFVVDHLHSRFKKTLFLDRDRIAPQLRRFATAIKEKGAEIHNVWAFIDGTVRACTRPTNGTMQRCVYNGHKRKHALKFQTLVTPDGIIAHVFGPVEDRRYDLTILRRSQLERVLRMDPRFDGFIIHGDPAYGKSAHFASPFADANVNPAQYVVKKSMSHVRISVEWSYAQIIRYWSHLDNRNKMRLGKSPISKLYKVAILLTNFMRHQA</sequence>
<gene>
    <name evidence="4" type="ORF">AaE_014561</name>
</gene>
<dbReference type="GO" id="GO:0046872">
    <property type="term" value="F:metal ion binding"/>
    <property type="evidence" value="ECO:0007669"/>
    <property type="project" value="UniProtKB-KW"/>
</dbReference>
<dbReference type="Proteomes" id="UP000469452">
    <property type="component" value="Unassembled WGS sequence"/>
</dbReference>
<evidence type="ECO:0000313" key="5">
    <source>
        <dbReference type="Proteomes" id="UP000469452"/>
    </source>
</evidence>
<feature type="domain" description="DDE Tnp4" evidence="3">
    <location>
        <begin position="167"/>
        <end position="323"/>
    </location>
</feature>
<evidence type="ECO:0000313" key="4">
    <source>
        <dbReference type="EMBL" id="KAF0705337.1"/>
    </source>
</evidence>
<dbReference type="EMBL" id="VJMI01020139">
    <property type="protein sequence ID" value="KAF0705337.1"/>
    <property type="molecule type" value="Genomic_DNA"/>
</dbReference>
<comment type="caution">
    <text evidence="4">The sequence shown here is derived from an EMBL/GenBank/DDBJ whole genome shotgun (WGS) entry which is preliminary data.</text>
</comment>
<dbReference type="PANTHER" id="PTHR34615">
    <property type="entry name" value="PX DOMAIN-CONTAINING PROTEIN"/>
    <property type="match status" value="1"/>
</dbReference>